<dbReference type="Proteomes" id="UP000479190">
    <property type="component" value="Unassembled WGS sequence"/>
</dbReference>
<accession>A0A6H5HY41</accession>
<feature type="region of interest" description="Disordered" evidence="1">
    <location>
        <begin position="160"/>
        <end position="209"/>
    </location>
</feature>
<feature type="compositionally biased region" description="Pro residues" evidence="1">
    <location>
        <begin position="30"/>
        <end position="39"/>
    </location>
</feature>
<proteinExistence type="predicted"/>
<gene>
    <name evidence="2" type="ORF">TBRA_LOCUS1292</name>
</gene>
<sequence>MVERMHRTPQSGPEVPRPRHTVDSRTSRRPPTPPPPPRPTNYLQRGPASVASGDGFRHVATHTREFVARQEPTKRRRQSSFSALRRLFQAIRPVPASRHVHASRPFVFKDLATERLRVFRRLDKTILKPLEQPYTRTTQSHPPHQRAKLCRRRNGVAKTLSNRSLKPAYLDVADSGASQATTPEQPTTTQPSSTRRVTFSLPAQTAQSH</sequence>
<evidence type="ECO:0000256" key="1">
    <source>
        <dbReference type="SAM" id="MobiDB-lite"/>
    </source>
</evidence>
<evidence type="ECO:0000313" key="3">
    <source>
        <dbReference type="Proteomes" id="UP000479190"/>
    </source>
</evidence>
<evidence type="ECO:0000313" key="2">
    <source>
        <dbReference type="EMBL" id="CAB0029238.1"/>
    </source>
</evidence>
<reference evidence="2 3" key="1">
    <citation type="submission" date="2020-02" db="EMBL/GenBank/DDBJ databases">
        <authorList>
            <person name="Ferguson B K."/>
        </authorList>
    </citation>
    <scope>NUCLEOTIDE SEQUENCE [LARGE SCALE GENOMIC DNA]</scope>
</reference>
<dbReference type="OrthoDB" id="422540at2759"/>
<dbReference type="EMBL" id="CADCXV010000282">
    <property type="protein sequence ID" value="CAB0029238.1"/>
    <property type="molecule type" value="Genomic_DNA"/>
</dbReference>
<feature type="compositionally biased region" description="Basic and acidic residues" evidence="1">
    <location>
        <begin position="16"/>
        <end position="26"/>
    </location>
</feature>
<organism evidence="2 3">
    <name type="scientific">Trichogramma brassicae</name>
    <dbReference type="NCBI Taxonomy" id="86971"/>
    <lineage>
        <taxon>Eukaryota</taxon>
        <taxon>Metazoa</taxon>
        <taxon>Ecdysozoa</taxon>
        <taxon>Arthropoda</taxon>
        <taxon>Hexapoda</taxon>
        <taxon>Insecta</taxon>
        <taxon>Pterygota</taxon>
        <taxon>Neoptera</taxon>
        <taxon>Endopterygota</taxon>
        <taxon>Hymenoptera</taxon>
        <taxon>Apocrita</taxon>
        <taxon>Proctotrupomorpha</taxon>
        <taxon>Chalcidoidea</taxon>
        <taxon>Trichogrammatidae</taxon>
        <taxon>Trichogramma</taxon>
    </lineage>
</organism>
<name>A0A6H5HY41_9HYME</name>
<feature type="region of interest" description="Disordered" evidence="1">
    <location>
        <begin position="1"/>
        <end position="54"/>
    </location>
</feature>
<dbReference type="AlphaFoldDB" id="A0A6H5HY41"/>
<keyword evidence="3" id="KW-1185">Reference proteome</keyword>
<feature type="compositionally biased region" description="Low complexity" evidence="1">
    <location>
        <begin position="177"/>
        <end position="194"/>
    </location>
</feature>
<protein>
    <submittedName>
        <fullName evidence="2">Uncharacterized protein</fullName>
    </submittedName>
</protein>
<feature type="compositionally biased region" description="Polar residues" evidence="1">
    <location>
        <begin position="195"/>
        <end position="209"/>
    </location>
</feature>